<comment type="caution">
    <text evidence="3">The sequence shown here is derived from an EMBL/GenBank/DDBJ whole genome shotgun (WGS) entry which is preliminary data.</text>
</comment>
<protein>
    <submittedName>
        <fullName evidence="3">Uncharacterized protein</fullName>
    </submittedName>
</protein>
<organism evidence="3 4">
    <name type="scientific">Forsythia ovata</name>
    <dbReference type="NCBI Taxonomy" id="205694"/>
    <lineage>
        <taxon>Eukaryota</taxon>
        <taxon>Viridiplantae</taxon>
        <taxon>Streptophyta</taxon>
        <taxon>Embryophyta</taxon>
        <taxon>Tracheophyta</taxon>
        <taxon>Spermatophyta</taxon>
        <taxon>Magnoliopsida</taxon>
        <taxon>eudicotyledons</taxon>
        <taxon>Gunneridae</taxon>
        <taxon>Pentapetalae</taxon>
        <taxon>asterids</taxon>
        <taxon>lamiids</taxon>
        <taxon>Lamiales</taxon>
        <taxon>Oleaceae</taxon>
        <taxon>Forsythieae</taxon>
        <taxon>Forsythia</taxon>
    </lineage>
</organism>
<proteinExistence type="predicted"/>
<keyword evidence="2" id="KW-0812">Transmembrane</keyword>
<keyword evidence="2" id="KW-0472">Membrane</keyword>
<keyword evidence="4" id="KW-1185">Reference proteome</keyword>
<dbReference type="Proteomes" id="UP001604277">
    <property type="component" value="Unassembled WGS sequence"/>
</dbReference>
<dbReference type="AlphaFoldDB" id="A0ABD1T6P9"/>
<keyword evidence="2" id="KW-1133">Transmembrane helix</keyword>
<feature type="transmembrane region" description="Helical" evidence="2">
    <location>
        <begin position="126"/>
        <end position="152"/>
    </location>
</feature>
<gene>
    <name evidence="3" type="ORF">Fot_31850</name>
</gene>
<evidence type="ECO:0000313" key="4">
    <source>
        <dbReference type="Proteomes" id="UP001604277"/>
    </source>
</evidence>
<feature type="transmembrane region" description="Helical" evidence="2">
    <location>
        <begin position="158"/>
        <end position="178"/>
    </location>
</feature>
<accession>A0ABD1T6P9</accession>
<evidence type="ECO:0000256" key="2">
    <source>
        <dbReference type="SAM" id="Phobius"/>
    </source>
</evidence>
<sequence>MELQVLDEIRIMVEENHIFYLKATKKDGYPDHYKYDIIIMMDPAPLATTENEDQFCNVKDAPCASQRPNSTAQQLLSTVKRMLFDSPTVSASNKIQNEESHNTNKNPLLKGINTSSSTVKDKNKDLVALISTLGCPSPSLFALLSIVMSLSALVLEHVAGVAVLVVSTGVVVVAGLLLGKKCASWLGIVGRNVGLRR</sequence>
<evidence type="ECO:0000256" key="1">
    <source>
        <dbReference type="SAM" id="MobiDB-lite"/>
    </source>
</evidence>
<feature type="region of interest" description="Disordered" evidence="1">
    <location>
        <begin position="94"/>
        <end position="114"/>
    </location>
</feature>
<dbReference type="EMBL" id="JBFOLJ010000009">
    <property type="protein sequence ID" value="KAL2508203.1"/>
    <property type="molecule type" value="Genomic_DNA"/>
</dbReference>
<reference evidence="4" key="1">
    <citation type="submission" date="2024-07" db="EMBL/GenBank/DDBJ databases">
        <title>Two chromosome-level genome assemblies of Korean endemic species Abeliophyllum distichum and Forsythia ovata (Oleaceae).</title>
        <authorList>
            <person name="Jang H."/>
        </authorList>
    </citation>
    <scope>NUCLEOTIDE SEQUENCE [LARGE SCALE GENOMIC DNA]</scope>
</reference>
<evidence type="ECO:0000313" key="3">
    <source>
        <dbReference type="EMBL" id="KAL2508203.1"/>
    </source>
</evidence>
<name>A0ABD1T6P9_9LAMI</name>